<sequence length="364" mass="40983">MTPETGPGFRFGLETEYLLVDAETYRPLWHPDLSFGTLNAALEAIPIGDLPSLRGLEVEPPHRKAMPFVVEGYHLPDPDFNPIDLLPKGVEIRTPVCATIADCLAWQAELLRRLETAMAELGWRLVALSHHPVADHFEGPQNKRRYDYWQWAMRAMTTYGPDVNISVPEHRARRLDASDLFAKVNYYAPALTALTLASPICGGGLWETRGRTGKSYRTHRRSVFGAALELHPEEAGRMEFKTFEMTHRLEDFHAYFLLWLALLLDDGLTGRADDQDRVYDLGQVARDGLEAETVRERAAAVLDRAPDVLAAHAFDPSPLEAFRHRLEIGYLPADEISDMYRREGSLGAMLRHLADRTSMGVVVP</sequence>
<reference evidence="1 2" key="1">
    <citation type="submission" date="2018-12" db="EMBL/GenBank/DDBJ databases">
        <authorList>
            <person name="Toschakov S.V."/>
        </authorList>
    </citation>
    <scope>NUCLEOTIDE SEQUENCE [LARGE SCALE GENOMIC DNA]</scope>
    <source>
        <strain evidence="1 2">GM2012</strain>
    </source>
</reference>
<evidence type="ECO:0008006" key="3">
    <source>
        <dbReference type="Google" id="ProtNLM"/>
    </source>
</evidence>
<dbReference type="InterPro" id="IPR050141">
    <property type="entry name" value="GCL_type2/YbdK_subfam"/>
</dbReference>
<dbReference type="InterPro" id="IPR014746">
    <property type="entry name" value="Gln_synth/guanido_kin_cat_dom"/>
</dbReference>
<dbReference type="SUPFAM" id="SSF55931">
    <property type="entry name" value="Glutamine synthetase/guanido kinase"/>
    <property type="match status" value="1"/>
</dbReference>
<evidence type="ECO:0000313" key="1">
    <source>
        <dbReference type="EMBL" id="RUL84015.1"/>
    </source>
</evidence>
<name>A0A432MEM2_9BACT</name>
<dbReference type="EMBL" id="RYZH01000053">
    <property type="protein sequence ID" value="RUL84015.1"/>
    <property type="molecule type" value="Genomic_DNA"/>
</dbReference>
<evidence type="ECO:0000313" key="2">
    <source>
        <dbReference type="Proteomes" id="UP000280296"/>
    </source>
</evidence>
<dbReference type="OrthoDB" id="143227at2"/>
<dbReference type="PANTHER" id="PTHR36510">
    <property type="entry name" value="GLUTAMATE--CYSTEINE LIGASE 2-RELATED"/>
    <property type="match status" value="1"/>
</dbReference>
<reference evidence="1 2" key="2">
    <citation type="submission" date="2019-01" db="EMBL/GenBank/DDBJ databases">
        <title>Tautonia sociabilis, a novel thermotolerant planctomycete of Isosphaeraceae family, isolated from a 4000 m deep subterranean habitat.</title>
        <authorList>
            <person name="Kovaleva O.L."/>
            <person name="Elcheninov A.G."/>
            <person name="Van Heerden E."/>
            <person name="Toshchakov S.V."/>
            <person name="Novikov A."/>
            <person name="Bonch-Osmolovskaya E.A."/>
            <person name="Kublanov I.V."/>
        </authorList>
    </citation>
    <scope>NUCLEOTIDE SEQUENCE [LARGE SCALE GENOMIC DNA]</scope>
    <source>
        <strain evidence="1 2">GM2012</strain>
    </source>
</reference>
<gene>
    <name evidence="1" type="ORF">TsocGM_21050</name>
</gene>
<organism evidence="1 2">
    <name type="scientific">Tautonia sociabilis</name>
    <dbReference type="NCBI Taxonomy" id="2080755"/>
    <lineage>
        <taxon>Bacteria</taxon>
        <taxon>Pseudomonadati</taxon>
        <taxon>Planctomycetota</taxon>
        <taxon>Planctomycetia</taxon>
        <taxon>Isosphaerales</taxon>
        <taxon>Isosphaeraceae</taxon>
        <taxon>Tautonia</taxon>
    </lineage>
</organism>
<dbReference type="Gene3D" id="3.30.590.20">
    <property type="match status" value="1"/>
</dbReference>
<dbReference type="InterPro" id="IPR006336">
    <property type="entry name" value="GCS2"/>
</dbReference>
<dbReference type="GO" id="GO:0042398">
    <property type="term" value="P:modified amino acid biosynthetic process"/>
    <property type="evidence" value="ECO:0007669"/>
    <property type="project" value="InterPro"/>
</dbReference>
<dbReference type="AlphaFoldDB" id="A0A432MEM2"/>
<keyword evidence="2" id="KW-1185">Reference proteome</keyword>
<dbReference type="RefSeq" id="WP_126727434.1">
    <property type="nucleotide sequence ID" value="NZ_RYZH01000053.1"/>
</dbReference>
<protein>
    <recommendedName>
        <fullName evidence="3">Glutamate--cysteine ligase</fullName>
    </recommendedName>
</protein>
<dbReference type="Pfam" id="PF04107">
    <property type="entry name" value="GCS2"/>
    <property type="match status" value="1"/>
</dbReference>
<comment type="caution">
    <text evidence="1">The sequence shown here is derived from an EMBL/GenBank/DDBJ whole genome shotgun (WGS) entry which is preliminary data.</text>
</comment>
<accession>A0A432MEM2</accession>
<dbReference type="GO" id="GO:0004357">
    <property type="term" value="F:glutamate-cysteine ligase activity"/>
    <property type="evidence" value="ECO:0007669"/>
    <property type="project" value="InterPro"/>
</dbReference>
<proteinExistence type="predicted"/>
<dbReference type="PANTHER" id="PTHR36510:SF1">
    <property type="entry name" value="GLUTAMATE--CYSTEINE LIGASE 2-RELATED"/>
    <property type="match status" value="1"/>
</dbReference>
<dbReference type="Proteomes" id="UP000280296">
    <property type="component" value="Unassembled WGS sequence"/>
</dbReference>